<sequence>MTKYIGIDIGGTSVKYGLVDENGVVSNKNSFKTKAEDKAELLSDLLDAVDNMKAIDSNLAGIGVSMPGVVQADGYLTTAGAVKCFYEINLKDILEDKTGLPVKIENDANAAAIAEKWLGSAQGVHDYLSLVLGTGVGGALVINDQIYRGAHARSGEFGWMIVEDDDIDVEMGSLNFRGATVIGLIRRYNQYSDQPVDDARVIFQRADAGEVLAKSILKSYYHSLAKGIINLEVSFDPATVIIGGGISANTEFIDTLNKTIEEIKKTHNSIKNLDLPLVKAAKLKNDAGMIGAVYQLINA</sequence>
<dbReference type="InterPro" id="IPR000600">
    <property type="entry name" value="ROK"/>
</dbReference>
<dbReference type="Gene3D" id="3.30.420.40">
    <property type="match status" value="2"/>
</dbReference>
<dbReference type="Proteomes" id="UP000061546">
    <property type="component" value="Chromosome"/>
</dbReference>
<evidence type="ECO:0000313" key="3">
    <source>
        <dbReference type="Proteomes" id="UP000061546"/>
    </source>
</evidence>
<dbReference type="EMBL" id="CP012559">
    <property type="protein sequence ID" value="ALB29729.1"/>
    <property type="molecule type" value="Genomic_DNA"/>
</dbReference>
<evidence type="ECO:0000256" key="1">
    <source>
        <dbReference type="ARBA" id="ARBA00006479"/>
    </source>
</evidence>
<dbReference type="AlphaFoldDB" id="A0A0K2LEK4"/>
<evidence type="ECO:0000313" key="2">
    <source>
        <dbReference type="EMBL" id="ALB29729.1"/>
    </source>
</evidence>
<accession>A0A0K2LEK4</accession>
<reference evidence="2 3" key="1">
    <citation type="submission" date="2015-08" db="EMBL/GenBank/DDBJ databases">
        <title>Genomic sequence of Lactobacillus heilongjiangensis DSM 28069, isolated from Chinese traditional pickle.</title>
        <authorList>
            <person name="Jiang X."/>
            <person name="Zheng B."/>
            <person name="Cheng H."/>
        </authorList>
    </citation>
    <scope>NUCLEOTIDE SEQUENCE [LARGE SCALE GENOMIC DNA]</scope>
    <source>
        <strain evidence="2 3">DSM 28069</strain>
    </source>
</reference>
<dbReference type="KEGG" id="lhi:JP39_10385"/>
<dbReference type="CDD" id="cd24152">
    <property type="entry name" value="ASKHA_NBD_ROK-like"/>
    <property type="match status" value="1"/>
</dbReference>
<organism evidence="2 3">
    <name type="scientific">Companilactobacillus heilongjiangensis</name>
    <dbReference type="NCBI Taxonomy" id="1074467"/>
    <lineage>
        <taxon>Bacteria</taxon>
        <taxon>Bacillati</taxon>
        <taxon>Bacillota</taxon>
        <taxon>Bacilli</taxon>
        <taxon>Lactobacillales</taxon>
        <taxon>Lactobacillaceae</taxon>
        <taxon>Companilactobacillus</taxon>
    </lineage>
</organism>
<protein>
    <submittedName>
        <fullName evidence="2">Transcriptional regulator</fullName>
    </submittedName>
</protein>
<name>A0A0K2LEK4_9LACO</name>
<dbReference type="PANTHER" id="PTHR18964">
    <property type="entry name" value="ROK (REPRESSOR, ORF, KINASE) FAMILY"/>
    <property type="match status" value="1"/>
</dbReference>
<dbReference type="Pfam" id="PF00480">
    <property type="entry name" value="ROK"/>
    <property type="match status" value="1"/>
</dbReference>
<gene>
    <name evidence="2" type="ORF">JP39_10385</name>
</gene>
<dbReference type="PANTHER" id="PTHR18964:SF170">
    <property type="entry name" value="SUGAR KINASE"/>
    <property type="match status" value="1"/>
</dbReference>
<dbReference type="OrthoDB" id="9795247at2"/>
<comment type="similarity">
    <text evidence="1">Belongs to the ROK (NagC/XylR) family.</text>
</comment>
<dbReference type="RefSeq" id="WP_041501131.1">
    <property type="nucleotide sequence ID" value="NZ_BJDV01000005.1"/>
</dbReference>
<dbReference type="InterPro" id="IPR043129">
    <property type="entry name" value="ATPase_NBD"/>
</dbReference>
<keyword evidence="3" id="KW-1185">Reference proteome</keyword>
<proteinExistence type="inferred from homology"/>
<dbReference type="SUPFAM" id="SSF53067">
    <property type="entry name" value="Actin-like ATPase domain"/>
    <property type="match status" value="1"/>
</dbReference>
<dbReference type="STRING" id="1074467.JP39_10385"/>